<dbReference type="InterPro" id="IPR001296">
    <property type="entry name" value="Glyco_trans_1"/>
</dbReference>
<sequence length="390" mass="41722">MTAVGAARLRGVRLAHVIESDGPGGAERMLASLAAELQAAGAENVVILPAEGEGWLARELSGTGVQIELFRLDRPISPPFARWLAETLRRHRVTLAHSHEFTMAVYGAWAARRAGIPHLFTMHGSRYYAGRLRRRVAMRLAAELSQSVVAVSQSLARHLSHDLWMRASRIVTIPNGARFTPVARSSLREELRLSNGDQLAVAIGNLYPVKGHGYLLQALALLAERLPRLHVAIAGRGELEGSLLARAHALKVGDRFHLLGLRSDIGNVLAGADVFVLPSLSEGVPLALLEAMLATRPIVATAVGEVPMVLSGGRVGVLVPPGDAAALADALAHILSDPEQARRLGAAAARRAAEEYSLGTMVERYVALYAQLLASPPLPLTSRHDAECRA</sequence>
<proteinExistence type="predicted"/>
<evidence type="ECO:0000313" key="4">
    <source>
        <dbReference type="Proteomes" id="UP000319353"/>
    </source>
</evidence>
<dbReference type="Pfam" id="PF00534">
    <property type="entry name" value="Glycos_transf_1"/>
    <property type="match status" value="1"/>
</dbReference>
<dbReference type="InterPro" id="IPR028098">
    <property type="entry name" value="Glyco_trans_4-like_N"/>
</dbReference>
<evidence type="ECO:0000259" key="2">
    <source>
        <dbReference type="Pfam" id="PF13439"/>
    </source>
</evidence>
<evidence type="ECO:0000313" key="3">
    <source>
        <dbReference type="EMBL" id="TMI96087.1"/>
    </source>
</evidence>
<gene>
    <name evidence="3" type="ORF">E6H01_14065</name>
</gene>
<feature type="domain" description="Glycosyltransferase subfamily 4-like N-terminal" evidence="2">
    <location>
        <begin position="23"/>
        <end position="176"/>
    </location>
</feature>
<dbReference type="AlphaFoldDB" id="A0A537KJY9"/>
<organism evidence="3 4">
    <name type="scientific">Candidatus Segetimicrobium genomatis</name>
    <dbReference type="NCBI Taxonomy" id="2569760"/>
    <lineage>
        <taxon>Bacteria</taxon>
        <taxon>Bacillati</taxon>
        <taxon>Candidatus Sysuimicrobiota</taxon>
        <taxon>Candidatus Sysuimicrobiia</taxon>
        <taxon>Candidatus Sysuimicrobiales</taxon>
        <taxon>Candidatus Segetimicrobiaceae</taxon>
        <taxon>Candidatus Segetimicrobium</taxon>
    </lineage>
</organism>
<dbReference type="GO" id="GO:0016757">
    <property type="term" value="F:glycosyltransferase activity"/>
    <property type="evidence" value="ECO:0007669"/>
    <property type="project" value="InterPro"/>
</dbReference>
<name>A0A537KJY9_9BACT</name>
<dbReference type="Proteomes" id="UP000319353">
    <property type="component" value="Unassembled WGS sequence"/>
</dbReference>
<reference evidence="3 4" key="1">
    <citation type="journal article" date="2019" name="Nat. Microbiol.">
        <title>Mediterranean grassland soil C-N compound turnover is dependent on rainfall and depth, and is mediated by genomically divergent microorganisms.</title>
        <authorList>
            <person name="Diamond S."/>
            <person name="Andeer P.F."/>
            <person name="Li Z."/>
            <person name="Crits-Christoph A."/>
            <person name="Burstein D."/>
            <person name="Anantharaman K."/>
            <person name="Lane K.R."/>
            <person name="Thomas B.C."/>
            <person name="Pan C."/>
            <person name="Northen T.R."/>
            <person name="Banfield J.F."/>
        </authorList>
    </citation>
    <scope>NUCLEOTIDE SEQUENCE [LARGE SCALE GENOMIC DNA]</scope>
    <source>
        <strain evidence="3">NP_4</strain>
    </source>
</reference>
<comment type="caution">
    <text evidence="3">The sequence shown here is derived from an EMBL/GenBank/DDBJ whole genome shotgun (WGS) entry which is preliminary data.</text>
</comment>
<accession>A0A537KJY9</accession>
<dbReference type="Pfam" id="PF13439">
    <property type="entry name" value="Glyco_transf_4"/>
    <property type="match status" value="1"/>
</dbReference>
<protein>
    <submittedName>
        <fullName evidence="3">Glycosyltransferase</fullName>
    </submittedName>
</protein>
<keyword evidence="3" id="KW-0808">Transferase</keyword>
<dbReference type="PANTHER" id="PTHR12526">
    <property type="entry name" value="GLYCOSYLTRANSFERASE"/>
    <property type="match status" value="1"/>
</dbReference>
<dbReference type="Gene3D" id="3.40.50.2000">
    <property type="entry name" value="Glycogen Phosphorylase B"/>
    <property type="match status" value="2"/>
</dbReference>
<feature type="domain" description="Glycosyl transferase family 1" evidence="1">
    <location>
        <begin position="186"/>
        <end position="350"/>
    </location>
</feature>
<dbReference type="CDD" id="cd03811">
    <property type="entry name" value="GT4_GT28_WabH-like"/>
    <property type="match status" value="1"/>
</dbReference>
<dbReference type="SUPFAM" id="SSF53756">
    <property type="entry name" value="UDP-Glycosyltransferase/glycogen phosphorylase"/>
    <property type="match status" value="1"/>
</dbReference>
<evidence type="ECO:0000259" key="1">
    <source>
        <dbReference type="Pfam" id="PF00534"/>
    </source>
</evidence>
<dbReference type="EMBL" id="VBAL01000267">
    <property type="protein sequence ID" value="TMI96087.1"/>
    <property type="molecule type" value="Genomic_DNA"/>
</dbReference>
<dbReference type="PANTHER" id="PTHR12526:SF636">
    <property type="entry name" value="BLL3647 PROTEIN"/>
    <property type="match status" value="1"/>
</dbReference>